<accession>A0A8W8JXP9</accession>
<protein>
    <recommendedName>
        <fullName evidence="6">EMI domain-containing protein</fullName>
    </recommendedName>
</protein>
<reference evidence="4" key="1">
    <citation type="submission" date="2022-08" db="UniProtKB">
        <authorList>
            <consortium name="EnsemblMetazoa"/>
        </authorList>
    </citation>
    <scope>IDENTIFICATION</scope>
    <source>
        <strain evidence="4">05x7-T-G4-1.051#20</strain>
    </source>
</reference>
<evidence type="ECO:0000313" key="5">
    <source>
        <dbReference type="Proteomes" id="UP000005408"/>
    </source>
</evidence>
<keyword evidence="2" id="KW-0812">Transmembrane</keyword>
<evidence type="ECO:0000256" key="3">
    <source>
        <dbReference type="SAM" id="SignalP"/>
    </source>
</evidence>
<evidence type="ECO:0000256" key="2">
    <source>
        <dbReference type="SAM" id="Phobius"/>
    </source>
</evidence>
<feature type="compositionally biased region" description="Basic and acidic residues" evidence="1">
    <location>
        <begin position="380"/>
        <end position="390"/>
    </location>
</feature>
<dbReference type="AlphaFoldDB" id="A0A8W8JXP9"/>
<organism evidence="4 5">
    <name type="scientific">Magallana gigas</name>
    <name type="common">Pacific oyster</name>
    <name type="synonym">Crassostrea gigas</name>
    <dbReference type="NCBI Taxonomy" id="29159"/>
    <lineage>
        <taxon>Eukaryota</taxon>
        <taxon>Metazoa</taxon>
        <taxon>Spiralia</taxon>
        <taxon>Lophotrochozoa</taxon>
        <taxon>Mollusca</taxon>
        <taxon>Bivalvia</taxon>
        <taxon>Autobranchia</taxon>
        <taxon>Pteriomorphia</taxon>
        <taxon>Ostreida</taxon>
        <taxon>Ostreoidea</taxon>
        <taxon>Ostreidae</taxon>
        <taxon>Magallana</taxon>
    </lineage>
</organism>
<feature type="compositionally biased region" description="Polar residues" evidence="1">
    <location>
        <begin position="369"/>
        <end position="378"/>
    </location>
</feature>
<feature type="compositionally biased region" description="Polar residues" evidence="1">
    <location>
        <begin position="394"/>
        <end position="403"/>
    </location>
</feature>
<feature type="region of interest" description="Disordered" evidence="1">
    <location>
        <begin position="356"/>
        <end position="411"/>
    </location>
</feature>
<feature type="transmembrane region" description="Helical" evidence="2">
    <location>
        <begin position="133"/>
        <end position="156"/>
    </location>
</feature>
<dbReference type="Proteomes" id="UP000005408">
    <property type="component" value="Unassembled WGS sequence"/>
</dbReference>
<sequence length="411" mass="45756">MVVVKCKARRTLRTALLGNHNRIGMTWAFSSSLSLLCILFIAVPPSSADQKMCTKRVEGVTTKVPQTRRIPAKCSNWDRAWTWVTRDDCGTKYQITYIELHQQHQYKLVYECCPGDTDCKTDGQSHHESDERFLAITFGCASAAFIIIIIIIVVSVCRKKNAGFIFCPYKKEYENAEESPVGLGCHGERSDPNDYVIGDFGEERKLVLESEYEEICDITPAIKGGTWDNIYQKTPTAPPEEMLKEWREPAQCGVHGNGEFSEPGSSNEGNLVEIDTTKPAKVTGQTRLFDTEENHESDSIKIKDTAFGAESGDVLSDDLTQEVFDSNLPTDKTSSIELLQPLKAEDQNKSCEIRISENMPDSAKISASDLMTSPMSDDTLSEKEIARSAGKDQASLTSNSLFQNGVYEELQ</sequence>
<keyword evidence="5" id="KW-1185">Reference proteome</keyword>
<evidence type="ECO:0000256" key="1">
    <source>
        <dbReference type="SAM" id="MobiDB-lite"/>
    </source>
</evidence>
<name>A0A8W8JXP9_MAGGI</name>
<evidence type="ECO:0000313" key="4">
    <source>
        <dbReference type="EnsemblMetazoa" id="G20987.1:cds"/>
    </source>
</evidence>
<proteinExistence type="predicted"/>
<dbReference type="EnsemblMetazoa" id="G20987.1">
    <property type="protein sequence ID" value="G20987.1:cds"/>
    <property type="gene ID" value="G20987"/>
</dbReference>
<evidence type="ECO:0008006" key="6">
    <source>
        <dbReference type="Google" id="ProtNLM"/>
    </source>
</evidence>
<feature type="chain" id="PRO_5036467329" description="EMI domain-containing protein" evidence="3">
    <location>
        <begin position="49"/>
        <end position="411"/>
    </location>
</feature>
<keyword evidence="2" id="KW-1133">Transmembrane helix</keyword>
<feature type="signal peptide" evidence="3">
    <location>
        <begin position="1"/>
        <end position="48"/>
    </location>
</feature>
<keyword evidence="2" id="KW-0472">Membrane</keyword>
<feature type="region of interest" description="Disordered" evidence="1">
    <location>
        <begin position="252"/>
        <end position="286"/>
    </location>
</feature>
<keyword evidence="3" id="KW-0732">Signal</keyword>